<dbReference type="PATRIC" id="fig|279113.9.peg.2041"/>
<accession>A0A127Q312</accession>
<organism evidence="2 3">
    <name type="scientific">Collimonas pratensis</name>
    <dbReference type="NCBI Taxonomy" id="279113"/>
    <lineage>
        <taxon>Bacteria</taxon>
        <taxon>Pseudomonadati</taxon>
        <taxon>Pseudomonadota</taxon>
        <taxon>Betaproteobacteria</taxon>
        <taxon>Burkholderiales</taxon>
        <taxon>Oxalobacteraceae</taxon>
        <taxon>Collimonas</taxon>
    </lineage>
</organism>
<evidence type="ECO:0000313" key="2">
    <source>
        <dbReference type="EMBL" id="AMP04424.1"/>
    </source>
</evidence>
<dbReference type="InterPro" id="IPR011044">
    <property type="entry name" value="Quino_amine_DH_bsu"/>
</dbReference>
<dbReference type="Proteomes" id="UP000074561">
    <property type="component" value="Chromosome"/>
</dbReference>
<reference evidence="2 3" key="1">
    <citation type="submission" date="2015-11" db="EMBL/GenBank/DDBJ databases">
        <title>Exploring the genomic traits of fungus-feeding bacterial genus Collimonas.</title>
        <authorList>
            <person name="Song C."/>
            <person name="Schmidt R."/>
            <person name="de Jager V."/>
            <person name="Krzyzanowska D."/>
            <person name="Jongedijk E."/>
            <person name="Cankar K."/>
            <person name="Beekwilder J."/>
            <person name="van Veen A."/>
            <person name="de Boer W."/>
            <person name="van Veen J.A."/>
            <person name="Garbeva P."/>
        </authorList>
    </citation>
    <scope>NUCLEOTIDE SEQUENCE [LARGE SCALE GENOMIC DNA]</scope>
    <source>
        <strain evidence="2 3">Ter91</strain>
    </source>
</reference>
<keyword evidence="1" id="KW-0732">Signal</keyword>
<name>A0A127Q312_9BURK</name>
<dbReference type="Gene3D" id="2.60.40.10">
    <property type="entry name" value="Immunoglobulins"/>
    <property type="match status" value="1"/>
</dbReference>
<dbReference type="SUPFAM" id="SSF50969">
    <property type="entry name" value="YVTN repeat-like/Quinoprotein amine dehydrogenase"/>
    <property type="match status" value="1"/>
</dbReference>
<keyword evidence="2" id="KW-0449">Lipoprotein</keyword>
<evidence type="ECO:0000256" key="1">
    <source>
        <dbReference type="SAM" id="SignalP"/>
    </source>
</evidence>
<dbReference type="AlphaFoldDB" id="A0A127Q312"/>
<dbReference type="Gene3D" id="2.130.10.10">
    <property type="entry name" value="YVTN repeat-like/Quinoprotein amine dehydrogenase"/>
    <property type="match status" value="1"/>
</dbReference>
<proteinExistence type="predicted"/>
<protein>
    <submittedName>
        <fullName evidence="2">Putative lipoprotein</fullName>
    </submittedName>
</protein>
<feature type="signal peptide" evidence="1">
    <location>
        <begin position="1"/>
        <end position="18"/>
    </location>
</feature>
<feature type="chain" id="PRO_5007277464" evidence="1">
    <location>
        <begin position="19"/>
        <end position="675"/>
    </location>
</feature>
<gene>
    <name evidence="2" type="ORF">CPter91_2054</name>
</gene>
<evidence type="ECO:0000313" key="3">
    <source>
        <dbReference type="Proteomes" id="UP000074561"/>
    </source>
</evidence>
<dbReference type="InterPro" id="IPR013783">
    <property type="entry name" value="Ig-like_fold"/>
</dbReference>
<sequence length="675" mass="69607">MIMKKVFFSLLMTLFLNACGGGGGDGGNSSPGTGPNNGGATPAAAALTFTPTTITQTLTGGVSSKISLAATVNKPSDFNGATTVYAYFIDDVGVLLPNTQISQNSTTQYSVALYTSPTLSAGSHQGNLTVKLCRDSNCTSQFPGSPMLLPYSFQVNPPANLPTFGANPSVALTTDMYVGAAAPDPVTITIAGQGRTWTAKTDATWLKLSSTAGAGNAILTLSYAPASLQVGVYTSTIQVTSSDGQSVGLPVTLTIKPPAYKLLAAETGVALTATPAWSRLTRTLQINDSSGHGASWGASSDQTWLSATKSGNNLTLTANPASLAPDVISYATVTLSSADPSVTAPEPIKVALWKGSTTPTLATQIKQAYTNVIADPIRPLIYTHNSGSSIDVYNVYTSQKTATFTTLGTTLGNMTISPNGDKLYALDLATSRLVAIDLATPSKISKWDLSAALTTDVRMKAIRSNGVEIIITNFGTAYLASNGKFISNTGIVGRIDLAVTADGKKVYAQDEGFSPSRTWAYSVDYSELNGGYVAVSLLTQPTGVIGIANGVAMSNGADIAVSADGSRVYTANGAPYRCGSLSPVNLGFISALPGGDTFPNNVKVASDGRVFCGISGGYSSSDVWMHGADGTLIRSFKFAGSARNLIDRQMAVSGDGLMLVGITNDPLLAIVPVGP</sequence>
<dbReference type="KEGG" id="cpra:CPter91_2054"/>
<dbReference type="InterPro" id="IPR015943">
    <property type="entry name" value="WD40/YVTN_repeat-like_dom_sf"/>
</dbReference>
<dbReference type="EMBL" id="CP013234">
    <property type="protein sequence ID" value="AMP04424.1"/>
    <property type="molecule type" value="Genomic_DNA"/>
</dbReference>